<protein>
    <submittedName>
        <fullName evidence="2">Sugar phosphate isomerase/epimerase</fullName>
    </submittedName>
</protein>
<evidence type="ECO:0000313" key="2">
    <source>
        <dbReference type="EMBL" id="TCS87326.1"/>
    </source>
</evidence>
<name>A0A4V2UTR4_9SPHI</name>
<dbReference type="InterPro" id="IPR013022">
    <property type="entry name" value="Xyl_isomerase-like_TIM-brl"/>
</dbReference>
<reference evidence="2 3" key="1">
    <citation type="submission" date="2019-03" db="EMBL/GenBank/DDBJ databases">
        <title>Genomic Encyclopedia of Type Strains, Phase IV (KMG-IV): sequencing the most valuable type-strain genomes for metagenomic binning, comparative biology and taxonomic classification.</title>
        <authorList>
            <person name="Goeker M."/>
        </authorList>
    </citation>
    <scope>NUCLEOTIDE SEQUENCE [LARGE SCALE GENOMIC DNA]</scope>
    <source>
        <strain evidence="2 3">DSM 21100</strain>
    </source>
</reference>
<dbReference type="InterPro" id="IPR036237">
    <property type="entry name" value="Xyl_isomerase-like_sf"/>
</dbReference>
<gene>
    <name evidence="2" type="ORF">EDD80_105140</name>
</gene>
<dbReference type="Pfam" id="PF01261">
    <property type="entry name" value="AP_endonuc_2"/>
    <property type="match status" value="1"/>
</dbReference>
<keyword evidence="2" id="KW-0413">Isomerase</keyword>
<sequence length="291" mass="32822">MLTLSTMTNSQQLPAGSELNDLKIKFFCTNWGMQESWDSFCAKAKAAGYDGVETWLPGNEEERAAMFSAFEKYGLEFIFLNSGNGKDFESYLDNFTQNLQRVVSYKPVLVNCHTGKDHFSFGQNQALIAAAAAISRESGIPVVHETHRGRFSFAAHITKEYLEKIPDLRLTLDISHWCNVHESMLGDQEAAVSLALSRTDHIHTRVGFPEGPQVNDPRAPEWKDVLEQHLEWWDGVVGAKIKQGGSLLTITPEFGPPDYMPTLPYTRQPVSSQWDINVYMMNLLKARYGKK</sequence>
<dbReference type="SUPFAM" id="SSF51658">
    <property type="entry name" value="Xylose isomerase-like"/>
    <property type="match status" value="1"/>
</dbReference>
<evidence type="ECO:0000259" key="1">
    <source>
        <dbReference type="Pfam" id="PF01261"/>
    </source>
</evidence>
<dbReference type="AlphaFoldDB" id="A0A4V2UTR4"/>
<dbReference type="Proteomes" id="UP000295807">
    <property type="component" value="Unassembled WGS sequence"/>
</dbReference>
<dbReference type="Gene3D" id="3.20.20.150">
    <property type="entry name" value="Divalent-metal-dependent TIM barrel enzymes"/>
    <property type="match status" value="1"/>
</dbReference>
<feature type="domain" description="Xylose isomerase-like TIM barrel" evidence="1">
    <location>
        <begin position="42"/>
        <end position="204"/>
    </location>
</feature>
<keyword evidence="3" id="KW-1185">Reference proteome</keyword>
<proteinExistence type="predicted"/>
<comment type="caution">
    <text evidence="2">The sequence shown here is derived from an EMBL/GenBank/DDBJ whole genome shotgun (WGS) entry which is preliminary data.</text>
</comment>
<accession>A0A4V2UTR4</accession>
<organism evidence="2 3">
    <name type="scientific">Anseongella ginsenosidimutans</name>
    <dbReference type="NCBI Taxonomy" id="496056"/>
    <lineage>
        <taxon>Bacteria</taxon>
        <taxon>Pseudomonadati</taxon>
        <taxon>Bacteroidota</taxon>
        <taxon>Sphingobacteriia</taxon>
        <taxon>Sphingobacteriales</taxon>
        <taxon>Sphingobacteriaceae</taxon>
        <taxon>Anseongella</taxon>
    </lineage>
</organism>
<dbReference type="GO" id="GO:0016853">
    <property type="term" value="F:isomerase activity"/>
    <property type="evidence" value="ECO:0007669"/>
    <property type="project" value="UniProtKB-KW"/>
</dbReference>
<dbReference type="EMBL" id="SMAD01000005">
    <property type="protein sequence ID" value="TCS87326.1"/>
    <property type="molecule type" value="Genomic_DNA"/>
</dbReference>
<evidence type="ECO:0000313" key="3">
    <source>
        <dbReference type="Proteomes" id="UP000295807"/>
    </source>
</evidence>